<feature type="region of interest" description="Disordered" evidence="1">
    <location>
        <begin position="1"/>
        <end position="154"/>
    </location>
</feature>
<comment type="caution">
    <text evidence="3">The sequence shown here is derived from an EMBL/GenBank/DDBJ whole genome shotgun (WGS) entry which is preliminary data.</text>
</comment>
<dbReference type="InterPro" id="IPR001932">
    <property type="entry name" value="PPM-type_phosphatase-like_dom"/>
</dbReference>
<dbReference type="Proteomes" id="UP000193719">
    <property type="component" value="Unassembled WGS sequence"/>
</dbReference>
<reference evidence="3 4" key="2">
    <citation type="submission" date="2016-08" db="EMBL/GenBank/DDBJ databases">
        <title>Pervasive Adenine N6-methylation of Active Genes in Fungi.</title>
        <authorList>
            <consortium name="DOE Joint Genome Institute"/>
            <person name="Mondo S.J."/>
            <person name="Dannebaum R.O."/>
            <person name="Kuo R.C."/>
            <person name="Labutti K."/>
            <person name="Haridas S."/>
            <person name="Kuo A."/>
            <person name="Salamov A."/>
            <person name="Ahrendt S.R."/>
            <person name="Lipzen A."/>
            <person name="Sullivan W."/>
            <person name="Andreopoulos W.B."/>
            <person name="Clum A."/>
            <person name="Lindquist E."/>
            <person name="Daum C."/>
            <person name="Ramamoorthy G.K."/>
            <person name="Gryganskyi A."/>
            <person name="Culley D."/>
            <person name="Magnuson J.K."/>
            <person name="James T.Y."/>
            <person name="O'Malley M.A."/>
            <person name="Stajich J.E."/>
            <person name="Spatafora J.W."/>
            <person name="Visel A."/>
            <person name="Grigoriev I.V."/>
        </authorList>
    </citation>
    <scope>NUCLEOTIDE SEQUENCE [LARGE SCALE GENOMIC DNA]</scope>
    <source>
        <strain evidence="4">finn</strain>
    </source>
</reference>
<accession>A0A1Y1V303</accession>
<dbReference type="PANTHER" id="PTHR13832">
    <property type="entry name" value="PROTEIN PHOSPHATASE 2C"/>
    <property type="match status" value="1"/>
</dbReference>
<evidence type="ECO:0000313" key="4">
    <source>
        <dbReference type="Proteomes" id="UP000193719"/>
    </source>
</evidence>
<dbReference type="InterPro" id="IPR015655">
    <property type="entry name" value="PP2C"/>
</dbReference>
<dbReference type="STRING" id="1754191.A0A1Y1V303"/>
<dbReference type="AlphaFoldDB" id="A0A1Y1V303"/>
<proteinExistence type="predicted"/>
<dbReference type="EMBL" id="MCFH01000037">
    <property type="protein sequence ID" value="ORX45956.1"/>
    <property type="molecule type" value="Genomic_DNA"/>
</dbReference>
<dbReference type="GO" id="GO:0004722">
    <property type="term" value="F:protein serine/threonine phosphatase activity"/>
    <property type="evidence" value="ECO:0007669"/>
    <property type="project" value="InterPro"/>
</dbReference>
<dbReference type="SMART" id="SM00332">
    <property type="entry name" value="PP2Cc"/>
    <property type="match status" value="1"/>
</dbReference>
<dbReference type="Gene3D" id="3.60.40.10">
    <property type="entry name" value="PPM-type phosphatase domain"/>
    <property type="match status" value="1"/>
</dbReference>
<dbReference type="InterPro" id="IPR036457">
    <property type="entry name" value="PPM-type-like_dom_sf"/>
</dbReference>
<dbReference type="PROSITE" id="PS51746">
    <property type="entry name" value="PPM_2"/>
    <property type="match status" value="1"/>
</dbReference>
<feature type="compositionally biased region" description="Polar residues" evidence="1">
    <location>
        <begin position="1"/>
        <end position="20"/>
    </location>
</feature>
<feature type="compositionally biased region" description="Basic and acidic residues" evidence="1">
    <location>
        <begin position="89"/>
        <end position="115"/>
    </location>
</feature>
<reference evidence="3 4" key="1">
    <citation type="submission" date="2016-08" db="EMBL/GenBank/DDBJ databases">
        <title>Genomes of anaerobic fungi encode conserved fungal cellulosomes for biomass hydrolysis.</title>
        <authorList>
            <consortium name="DOE Joint Genome Institute"/>
            <person name="Haitjema C.H."/>
            <person name="Gilmore S.P."/>
            <person name="Henske J.K."/>
            <person name="Solomon K.V."/>
            <person name="De Groot R."/>
            <person name="Kuo A."/>
            <person name="Mondo S.J."/>
            <person name="Salamov A.A."/>
            <person name="Labutti K."/>
            <person name="Zhao Z."/>
            <person name="Chiniquy J."/>
            <person name="Barry K."/>
            <person name="Brewer H.M."/>
            <person name="Purvine S.O."/>
            <person name="Wright A.T."/>
            <person name="Boxma B."/>
            <person name="Van Alen T."/>
            <person name="Hackstein J.H."/>
            <person name="Baker S.E."/>
            <person name="Grigoriev I.V."/>
            <person name="O'Malley M.A."/>
        </authorList>
    </citation>
    <scope>NUCLEOTIDE SEQUENCE [LARGE SCALE GENOMIC DNA]</scope>
    <source>
        <strain evidence="4">finn</strain>
    </source>
</reference>
<evidence type="ECO:0000313" key="3">
    <source>
        <dbReference type="EMBL" id="ORX45956.1"/>
    </source>
</evidence>
<dbReference type="SUPFAM" id="SSF81606">
    <property type="entry name" value="PP2C-like"/>
    <property type="match status" value="1"/>
</dbReference>
<gene>
    <name evidence="3" type="ORF">BCR36DRAFT_332417</name>
</gene>
<organism evidence="3 4">
    <name type="scientific">Piromyces finnis</name>
    <dbReference type="NCBI Taxonomy" id="1754191"/>
    <lineage>
        <taxon>Eukaryota</taxon>
        <taxon>Fungi</taxon>
        <taxon>Fungi incertae sedis</taxon>
        <taxon>Chytridiomycota</taxon>
        <taxon>Chytridiomycota incertae sedis</taxon>
        <taxon>Neocallimastigomycetes</taxon>
        <taxon>Neocallimastigales</taxon>
        <taxon>Neocallimastigaceae</taxon>
        <taxon>Piromyces</taxon>
    </lineage>
</organism>
<protein>
    <submittedName>
        <fullName evidence="3">Protein serine/threonine phosphatase 2C</fullName>
    </submittedName>
</protein>
<sequence length="566" mass="64231">MATSVIKPNQIDSNSMKCMQNKNEYSPSNSSPSQNENMLKEMEPNNSESNKAKLNPKFRGMIRSDTVETLNINVEDKSIEPEPIPPHLIVREPEEKELEEPKIETKIENKPKSPERSPASKSPSLKSTKSSSSGKSGKHKKKSSTSNDTDVERKNSLGLYNRDIKWSVATERGYEKGPNNSRKPIHNYMEDFHFPTLDDKNAAVHTHPVSGLPVYIWLLADGHGGHEAPQFFIKEMRTAMEDVVNFHDWNWEKKEECQLFERFIKDKYKEVDKKFCDMKTEQFKTWKAGDFKGEKPLDDGCTFIVNIIYKNMHINCNVGDSRTVLGKRENIKRTIFSHRENVWSQVFGSRDHAPELSDMAYHISQNGGIFLNQNGSKRIHGSIVSPQKRGTKPYSDLVGTRIYRAVNDNITDIGISNMRTLNMGATMGDLLFKIEPAVLSNEPDVTFNKLNANKDYLLVIASDGVWDYLKYDYSATQMNNNLLEFLGLSMSAWCQKKKAAEGGKVDKKNNLSEISPEILEDIAKVIVQRDYVKEVYCQGLDKFDDCTAFLVFIPAVNATSGKSNNL</sequence>
<evidence type="ECO:0000259" key="2">
    <source>
        <dbReference type="PROSITE" id="PS51746"/>
    </source>
</evidence>
<dbReference type="Pfam" id="PF00481">
    <property type="entry name" value="PP2C"/>
    <property type="match status" value="1"/>
</dbReference>
<dbReference type="OrthoDB" id="10025511at2759"/>
<feature type="domain" description="PPM-type phosphatase" evidence="2">
    <location>
        <begin position="165"/>
        <end position="553"/>
    </location>
</feature>
<feature type="compositionally biased region" description="Low complexity" evidence="1">
    <location>
        <begin position="117"/>
        <end position="135"/>
    </location>
</feature>
<dbReference type="PANTHER" id="PTHR13832:SF668">
    <property type="entry name" value="PROTEIN PHOSPHATASE 2C 39-RELATED"/>
    <property type="match status" value="1"/>
</dbReference>
<feature type="compositionally biased region" description="Low complexity" evidence="1">
    <location>
        <begin position="21"/>
        <end position="37"/>
    </location>
</feature>
<dbReference type="CDD" id="cd00143">
    <property type="entry name" value="PP2Cc"/>
    <property type="match status" value="1"/>
</dbReference>
<name>A0A1Y1V303_9FUNG</name>
<keyword evidence="4" id="KW-1185">Reference proteome</keyword>
<evidence type="ECO:0000256" key="1">
    <source>
        <dbReference type="SAM" id="MobiDB-lite"/>
    </source>
</evidence>